<dbReference type="PANTHER" id="PTHR42924:SF3">
    <property type="entry name" value="POLYMERASE_HISTIDINOL PHOSPHATASE N-TERMINAL DOMAIN-CONTAINING PROTEIN"/>
    <property type="match status" value="1"/>
</dbReference>
<accession>A0ABT1EDH6</accession>
<dbReference type="PANTHER" id="PTHR42924">
    <property type="entry name" value="EXONUCLEASE"/>
    <property type="match status" value="1"/>
</dbReference>
<dbReference type="InterPro" id="IPR016195">
    <property type="entry name" value="Pol/histidinol_Pase-like"/>
</dbReference>
<dbReference type="EMBL" id="JAMZFV010000001">
    <property type="protein sequence ID" value="MCP1108750.1"/>
    <property type="molecule type" value="Genomic_DNA"/>
</dbReference>
<dbReference type="SUPFAM" id="SSF89550">
    <property type="entry name" value="PHP domain-like"/>
    <property type="match status" value="1"/>
</dbReference>
<dbReference type="Pfam" id="PF13263">
    <property type="entry name" value="PHP_C"/>
    <property type="match status" value="1"/>
</dbReference>
<keyword evidence="2" id="KW-1185">Reference proteome</keyword>
<dbReference type="RefSeq" id="WP_262067657.1">
    <property type="nucleotide sequence ID" value="NZ_JAMXOC010000001.1"/>
</dbReference>
<evidence type="ECO:0000313" key="1">
    <source>
        <dbReference type="EMBL" id="MCP1108750.1"/>
    </source>
</evidence>
<name>A0ABT1EDH6_9FIRM</name>
<dbReference type="Gene3D" id="3.20.20.140">
    <property type="entry name" value="Metal-dependent hydrolases"/>
    <property type="match status" value="1"/>
</dbReference>
<dbReference type="CDD" id="cd07432">
    <property type="entry name" value="PHP_HisPPase"/>
    <property type="match status" value="1"/>
</dbReference>
<gene>
    <name evidence="1" type="ORF">NK118_00600</name>
</gene>
<evidence type="ECO:0000313" key="2">
    <source>
        <dbReference type="Proteomes" id="UP001523565"/>
    </source>
</evidence>
<sequence length="280" mass="31430">MKLDMHCHVKEGSIDSKVGLDEYITKLKAAGFQGMLITDHDTYNGYRYWKSSMKGKAHQDFVVLKGIEYDTCDAGHIICILPEGVRMRLMEIKGLPVSVLINFVHRHGGILGPAHPCGEKYMSFTNTKKYRRHPEITQKFDFIETFNACESAKSNAAALELAKTYNKPGFGGSDAHKLECVSMAHTTLARPVKSETELISLVKKGEVLAASGDYYTATTKEKIGKINNVLVYSFWFYNKLGALIKRHKRKLKGAVENPVDPIDPLDVGYLHEIKRYKAEA</sequence>
<proteinExistence type="predicted"/>
<comment type="caution">
    <text evidence="1">The sequence shown here is derived from an EMBL/GenBank/DDBJ whole genome shotgun (WGS) entry which is preliminary data.</text>
</comment>
<reference evidence="1 2" key="1">
    <citation type="journal article" date="2022" name="Genome Biol. Evol.">
        <title>Host diet, physiology and behaviors set the stage for Lachnospiraceae cladogenesis.</title>
        <authorList>
            <person name="Vera-Ponce De Leon A."/>
            <person name="Schneider M."/>
            <person name="Jahnes B.C."/>
            <person name="Sadowski V."/>
            <person name="Camuy-Velez L.A."/>
            <person name="Duan J."/>
            <person name="Sabree Z.L."/>
        </authorList>
    </citation>
    <scope>NUCLEOTIDE SEQUENCE [LARGE SCALE GENOMIC DNA]</scope>
    <source>
        <strain evidence="1 2">PAL227</strain>
    </source>
</reference>
<organism evidence="1 2">
    <name type="scientific">Ohessyouella blattaphilus</name>
    <dbReference type="NCBI Taxonomy" id="2949333"/>
    <lineage>
        <taxon>Bacteria</taxon>
        <taxon>Bacillati</taxon>
        <taxon>Bacillota</taxon>
        <taxon>Clostridia</taxon>
        <taxon>Lachnospirales</taxon>
        <taxon>Lachnospiraceae</taxon>
        <taxon>Ohessyouella</taxon>
    </lineage>
</organism>
<dbReference type="InterPro" id="IPR052018">
    <property type="entry name" value="PHP_domain"/>
</dbReference>
<dbReference type="Proteomes" id="UP001523565">
    <property type="component" value="Unassembled WGS sequence"/>
</dbReference>
<protein>
    <submittedName>
        <fullName evidence="1">PHP domain-containing protein</fullName>
    </submittedName>
</protein>